<gene>
    <name evidence="1" type="ORF">BACCIP111883_02914</name>
</gene>
<accession>A0ABN8AAA9</accession>
<name>A0ABN8AAA9_9BACI</name>
<evidence type="ECO:0000313" key="1">
    <source>
        <dbReference type="EMBL" id="CAG9622123.1"/>
    </source>
</evidence>
<sequence>MYIHYRKMEKLVENRFYQFFFAGGAIEEIML</sequence>
<dbReference type="Proteomes" id="UP000789833">
    <property type="component" value="Unassembled WGS sequence"/>
</dbReference>
<evidence type="ECO:0000313" key="2">
    <source>
        <dbReference type="Proteomes" id="UP000789833"/>
    </source>
</evidence>
<proteinExistence type="predicted"/>
<protein>
    <submittedName>
        <fullName evidence="1">Uncharacterized protein</fullName>
    </submittedName>
</protein>
<keyword evidence="2" id="KW-1185">Reference proteome</keyword>
<dbReference type="EMBL" id="CAKJTJ010000017">
    <property type="protein sequence ID" value="CAG9622123.1"/>
    <property type="molecule type" value="Genomic_DNA"/>
</dbReference>
<organism evidence="1 2">
    <name type="scientific">Sutcliffiella rhizosphaerae</name>
    <dbReference type="NCBI Taxonomy" id="2880967"/>
    <lineage>
        <taxon>Bacteria</taxon>
        <taxon>Bacillati</taxon>
        <taxon>Bacillota</taxon>
        <taxon>Bacilli</taxon>
        <taxon>Bacillales</taxon>
        <taxon>Bacillaceae</taxon>
        <taxon>Sutcliffiella</taxon>
    </lineage>
</organism>
<reference evidence="1 2" key="1">
    <citation type="submission" date="2021-10" db="EMBL/GenBank/DDBJ databases">
        <authorList>
            <person name="Criscuolo A."/>
        </authorList>
    </citation>
    <scope>NUCLEOTIDE SEQUENCE [LARGE SCALE GENOMIC DNA]</scope>
    <source>
        <strain evidence="2">CIP 111883</strain>
    </source>
</reference>
<comment type="caution">
    <text evidence="1">The sequence shown here is derived from an EMBL/GenBank/DDBJ whole genome shotgun (WGS) entry which is preliminary data.</text>
</comment>